<evidence type="ECO:0000256" key="1">
    <source>
        <dbReference type="SAM" id="MobiDB-lite"/>
    </source>
</evidence>
<dbReference type="AlphaFoldDB" id="A0A183KCR3"/>
<keyword evidence="3" id="KW-1185">Reference proteome</keyword>
<evidence type="ECO:0000313" key="4">
    <source>
        <dbReference type="WBParaSite" id="SCUD_0001280601-mRNA-1"/>
    </source>
</evidence>
<sequence length="115" mass="13286">MMIEKAASEGNMRQLYDTTNNLAGNYRKPERLVKSEEGKVITNIEEQRNRWVEHFKELLNRPAPLNPPNIEAAPTGLLTDVVHQQLKRPAWPSDKSRVAKQGDQITFQQRHLKQT</sequence>
<evidence type="ECO:0000313" key="2">
    <source>
        <dbReference type="EMBL" id="VDP50164.1"/>
    </source>
</evidence>
<name>A0A183KCR3_9TREM</name>
<proteinExistence type="predicted"/>
<dbReference type="Proteomes" id="UP000279833">
    <property type="component" value="Unassembled WGS sequence"/>
</dbReference>
<dbReference type="EMBL" id="UZAK01035383">
    <property type="protein sequence ID" value="VDP50164.1"/>
    <property type="molecule type" value="Genomic_DNA"/>
</dbReference>
<organism evidence="4">
    <name type="scientific">Schistosoma curassoni</name>
    <dbReference type="NCBI Taxonomy" id="6186"/>
    <lineage>
        <taxon>Eukaryota</taxon>
        <taxon>Metazoa</taxon>
        <taxon>Spiralia</taxon>
        <taxon>Lophotrochozoa</taxon>
        <taxon>Platyhelminthes</taxon>
        <taxon>Trematoda</taxon>
        <taxon>Digenea</taxon>
        <taxon>Strigeidida</taxon>
        <taxon>Schistosomatoidea</taxon>
        <taxon>Schistosomatidae</taxon>
        <taxon>Schistosoma</taxon>
    </lineage>
</organism>
<evidence type="ECO:0000313" key="3">
    <source>
        <dbReference type="Proteomes" id="UP000279833"/>
    </source>
</evidence>
<protein>
    <submittedName>
        <fullName evidence="2 4">Uncharacterized protein</fullName>
    </submittedName>
</protein>
<reference evidence="2 3" key="2">
    <citation type="submission" date="2018-11" db="EMBL/GenBank/DDBJ databases">
        <authorList>
            <consortium name="Pathogen Informatics"/>
        </authorList>
    </citation>
    <scope>NUCLEOTIDE SEQUENCE [LARGE SCALE GENOMIC DNA]</scope>
    <source>
        <strain evidence="2">Dakar</strain>
        <strain evidence="3">Dakar, Senegal</strain>
    </source>
</reference>
<feature type="region of interest" description="Disordered" evidence="1">
    <location>
        <begin position="88"/>
        <end position="115"/>
    </location>
</feature>
<accession>A0A183KCR3</accession>
<dbReference type="WBParaSite" id="SCUD_0001280601-mRNA-1">
    <property type="protein sequence ID" value="SCUD_0001280601-mRNA-1"/>
    <property type="gene ID" value="SCUD_0001280601"/>
</dbReference>
<reference evidence="4" key="1">
    <citation type="submission" date="2016-06" db="UniProtKB">
        <authorList>
            <consortium name="WormBaseParasite"/>
        </authorList>
    </citation>
    <scope>IDENTIFICATION</scope>
</reference>
<gene>
    <name evidence="2" type="ORF">SCUD_LOCUS12803</name>
</gene>